<proteinExistence type="predicted"/>
<protein>
    <submittedName>
        <fullName evidence="1">Host cell division inhibitor Icd-like protein</fullName>
    </submittedName>
</protein>
<accession>A0A744JSR7</accession>
<gene>
    <name evidence="1" type="ORF">G8N62_002183</name>
</gene>
<dbReference type="AlphaFoldDB" id="A0A744JSR7"/>
<sequence>MLQRFKNALIAAGVEFYVEEESQKKFTWLFLATYPNQRNIRPLSVRALADTEEEARSDLTGKIGSECTLIFAAKIRSECPLYRYSSGAYELDVQALAEVHHG</sequence>
<reference evidence="1" key="2">
    <citation type="submission" date="2020-02" db="EMBL/GenBank/DDBJ databases">
        <authorList>
            <consortium name="NCBI Pathogen Detection Project"/>
        </authorList>
    </citation>
    <scope>NUCLEOTIDE SEQUENCE</scope>
    <source>
        <strain evidence="1">MA.AU149 SUB-73</strain>
    </source>
</reference>
<evidence type="ECO:0000313" key="1">
    <source>
        <dbReference type="EMBL" id="HAF2593095.1"/>
    </source>
</evidence>
<name>A0A744JSR7_SALER</name>
<dbReference type="NCBIfam" id="NF033153">
    <property type="entry name" value="phage_ICD_like"/>
    <property type="match status" value="1"/>
</dbReference>
<reference evidence="1" key="1">
    <citation type="journal article" date="2018" name="Genome Biol.">
        <title>SKESA: strategic k-mer extension for scrupulous assemblies.</title>
        <authorList>
            <person name="Souvorov A."/>
            <person name="Agarwala R."/>
            <person name="Lipman D.J."/>
        </authorList>
    </citation>
    <scope>NUCLEOTIDE SEQUENCE</scope>
    <source>
        <strain evidence="1">MA.AU149 SUB-73</strain>
    </source>
</reference>
<organism evidence="1">
    <name type="scientific">Salmonella enterica</name>
    <name type="common">Salmonella choleraesuis</name>
    <dbReference type="NCBI Taxonomy" id="28901"/>
    <lineage>
        <taxon>Bacteria</taxon>
        <taxon>Pseudomonadati</taxon>
        <taxon>Pseudomonadota</taxon>
        <taxon>Gammaproteobacteria</taxon>
        <taxon>Enterobacterales</taxon>
        <taxon>Enterobacteriaceae</taxon>
        <taxon>Salmonella</taxon>
    </lineage>
</organism>
<comment type="caution">
    <text evidence="1">The sequence shown here is derived from an EMBL/GenBank/DDBJ whole genome shotgun (WGS) entry which is preliminary data.</text>
</comment>
<dbReference type="EMBL" id="DAAURV010000007">
    <property type="protein sequence ID" value="HAF2593095.1"/>
    <property type="molecule type" value="Genomic_DNA"/>
</dbReference>